<organism evidence="2">
    <name type="scientific">marine sediment metagenome</name>
    <dbReference type="NCBI Taxonomy" id="412755"/>
    <lineage>
        <taxon>unclassified sequences</taxon>
        <taxon>metagenomes</taxon>
        <taxon>ecological metagenomes</taxon>
    </lineage>
</organism>
<comment type="caution">
    <text evidence="2">The sequence shown here is derived from an EMBL/GenBank/DDBJ whole genome shotgun (WGS) entry which is preliminary data.</text>
</comment>
<keyword evidence="1" id="KW-0812">Transmembrane</keyword>
<evidence type="ECO:0000313" key="2">
    <source>
        <dbReference type="EMBL" id="KKM02144.1"/>
    </source>
</evidence>
<gene>
    <name evidence="2" type="ORF">LCGC14_1787430</name>
</gene>
<dbReference type="AlphaFoldDB" id="A0A0F9GTM8"/>
<dbReference type="EMBL" id="LAZR01017013">
    <property type="protein sequence ID" value="KKM02144.1"/>
    <property type="molecule type" value="Genomic_DNA"/>
</dbReference>
<feature type="transmembrane region" description="Helical" evidence="1">
    <location>
        <begin position="25"/>
        <end position="43"/>
    </location>
</feature>
<accession>A0A0F9GTM8</accession>
<keyword evidence="1" id="KW-1133">Transmembrane helix</keyword>
<evidence type="ECO:0000256" key="1">
    <source>
        <dbReference type="SAM" id="Phobius"/>
    </source>
</evidence>
<reference evidence="2" key="1">
    <citation type="journal article" date="2015" name="Nature">
        <title>Complex archaea that bridge the gap between prokaryotes and eukaryotes.</title>
        <authorList>
            <person name="Spang A."/>
            <person name="Saw J.H."/>
            <person name="Jorgensen S.L."/>
            <person name="Zaremba-Niedzwiedzka K."/>
            <person name="Martijn J."/>
            <person name="Lind A.E."/>
            <person name="van Eijk R."/>
            <person name="Schleper C."/>
            <person name="Guy L."/>
            <person name="Ettema T.J."/>
        </authorList>
    </citation>
    <scope>NUCLEOTIDE SEQUENCE</scope>
</reference>
<feature type="transmembrane region" description="Helical" evidence="1">
    <location>
        <begin position="55"/>
        <end position="77"/>
    </location>
</feature>
<proteinExistence type="predicted"/>
<keyword evidence="1" id="KW-0472">Membrane</keyword>
<sequence>MWPLPICDPLFDLLAHVLWDNPFESIVRILPVIVFFMIAYKFFRTPGFMWTGDFRVEILLLLPWALYEVIETSWFYLCYVE</sequence>
<protein>
    <submittedName>
        <fullName evidence="2">Uncharacterized protein</fullName>
    </submittedName>
</protein>
<name>A0A0F9GTM8_9ZZZZ</name>